<name>A0A8T3CF99_DENNO</name>
<dbReference type="PANTHER" id="PTHR31286:SF99">
    <property type="entry name" value="DUF4283 DOMAIN-CONTAINING PROTEIN"/>
    <property type="match status" value="1"/>
</dbReference>
<sequence length="383" mass="43240">MDPKIEAVRHNIAKLDRALVAKVLGRRIAFPHLLSELKRRWYQFRDFEIVTTAPNSFICLFASPEARDAVLMSGPWIIASNIVGMDKWTPNSSPSSLQGMHSPIWIRLPQLPLIYWDADNINRIANMLGDPLWMDSHTSSWGKSSYARICVRIDISQRLLPGIWINGIHGRFFQRVKYERLTNFCFECGYIGHTSGSCMLKKPSSALAAPSTQAPQPVESSHGGHVMPKQLNGPPLLAGTDSSNSEEPEDSSFGEWNLIMRRRKGKARTNNSQANNAQVTRAEASPPIRSSSEGMHQLEEILNRIVHSKNSSHKEPRITFSAEKMIRDPTSKTVNLSKRQQRAPKTFLEKQLIHLGLIATLPRKRWKNLQDDTGGDFVPFDEQ</sequence>
<dbReference type="InterPro" id="IPR025836">
    <property type="entry name" value="Zn_knuckle_CX2CX4HX4C"/>
</dbReference>
<keyword evidence="1" id="KW-0863">Zinc-finger</keyword>
<organism evidence="4 5">
    <name type="scientific">Dendrobium nobile</name>
    <name type="common">Orchid</name>
    <dbReference type="NCBI Taxonomy" id="94219"/>
    <lineage>
        <taxon>Eukaryota</taxon>
        <taxon>Viridiplantae</taxon>
        <taxon>Streptophyta</taxon>
        <taxon>Embryophyta</taxon>
        <taxon>Tracheophyta</taxon>
        <taxon>Spermatophyta</taxon>
        <taxon>Magnoliopsida</taxon>
        <taxon>Liliopsida</taxon>
        <taxon>Asparagales</taxon>
        <taxon>Orchidaceae</taxon>
        <taxon>Epidendroideae</taxon>
        <taxon>Malaxideae</taxon>
        <taxon>Dendrobiinae</taxon>
        <taxon>Dendrobium</taxon>
    </lineage>
</organism>
<dbReference type="InterPro" id="IPR025558">
    <property type="entry name" value="DUF4283"/>
</dbReference>
<dbReference type="InterPro" id="IPR040256">
    <property type="entry name" value="At4g02000-like"/>
</dbReference>
<dbReference type="Pfam" id="PF14111">
    <property type="entry name" value="DUF4283"/>
    <property type="match status" value="1"/>
</dbReference>
<dbReference type="GO" id="GO:0003676">
    <property type="term" value="F:nucleic acid binding"/>
    <property type="evidence" value="ECO:0007669"/>
    <property type="project" value="InterPro"/>
</dbReference>
<evidence type="ECO:0000313" key="4">
    <source>
        <dbReference type="EMBL" id="KAI0531063.1"/>
    </source>
</evidence>
<reference evidence="4" key="1">
    <citation type="journal article" date="2022" name="Front. Genet.">
        <title>Chromosome-Scale Assembly of the Dendrobium nobile Genome Provides Insights Into the Molecular Mechanism of the Biosynthesis of the Medicinal Active Ingredient of Dendrobium.</title>
        <authorList>
            <person name="Xu Q."/>
            <person name="Niu S.-C."/>
            <person name="Li K.-L."/>
            <person name="Zheng P.-J."/>
            <person name="Zhang X.-J."/>
            <person name="Jia Y."/>
            <person name="Liu Y."/>
            <person name="Niu Y.-X."/>
            <person name="Yu L.-H."/>
            <person name="Chen D.-F."/>
            <person name="Zhang G.-Q."/>
        </authorList>
    </citation>
    <scope>NUCLEOTIDE SEQUENCE</scope>
    <source>
        <tissue evidence="4">Leaf</tissue>
    </source>
</reference>
<keyword evidence="1" id="KW-0479">Metal-binding</keyword>
<accession>A0A8T3CF99</accession>
<dbReference type="PROSITE" id="PS50158">
    <property type="entry name" value="ZF_CCHC"/>
    <property type="match status" value="1"/>
</dbReference>
<dbReference type="AlphaFoldDB" id="A0A8T3CF99"/>
<comment type="caution">
    <text evidence="4">The sequence shown here is derived from an EMBL/GenBank/DDBJ whole genome shotgun (WGS) entry which is preliminary data.</text>
</comment>
<feature type="domain" description="CCHC-type" evidence="3">
    <location>
        <begin position="185"/>
        <end position="198"/>
    </location>
</feature>
<evidence type="ECO:0000313" key="5">
    <source>
        <dbReference type="Proteomes" id="UP000829196"/>
    </source>
</evidence>
<feature type="region of interest" description="Disordered" evidence="2">
    <location>
        <begin position="209"/>
        <end position="292"/>
    </location>
</feature>
<gene>
    <name evidence="4" type="ORF">KFK09_000613</name>
</gene>
<proteinExistence type="predicted"/>
<dbReference type="InterPro" id="IPR001878">
    <property type="entry name" value="Znf_CCHC"/>
</dbReference>
<dbReference type="EMBL" id="JAGYWB010000001">
    <property type="protein sequence ID" value="KAI0531063.1"/>
    <property type="molecule type" value="Genomic_DNA"/>
</dbReference>
<evidence type="ECO:0000259" key="3">
    <source>
        <dbReference type="PROSITE" id="PS50158"/>
    </source>
</evidence>
<dbReference type="Proteomes" id="UP000829196">
    <property type="component" value="Unassembled WGS sequence"/>
</dbReference>
<evidence type="ECO:0000256" key="2">
    <source>
        <dbReference type="SAM" id="MobiDB-lite"/>
    </source>
</evidence>
<dbReference type="Pfam" id="PF14392">
    <property type="entry name" value="zf-CCHC_4"/>
    <property type="match status" value="1"/>
</dbReference>
<protein>
    <recommendedName>
        <fullName evidence="3">CCHC-type domain-containing protein</fullName>
    </recommendedName>
</protein>
<feature type="compositionally biased region" description="Polar residues" evidence="2">
    <location>
        <begin position="268"/>
        <end position="279"/>
    </location>
</feature>
<dbReference type="GO" id="GO:0008270">
    <property type="term" value="F:zinc ion binding"/>
    <property type="evidence" value="ECO:0007669"/>
    <property type="project" value="UniProtKB-KW"/>
</dbReference>
<feature type="compositionally biased region" description="Polar residues" evidence="2">
    <location>
        <begin position="210"/>
        <end position="219"/>
    </location>
</feature>
<dbReference type="PANTHER" id="PTHR31286">
    <property type="entry name" value="GLYCINE-RICH CELL WALL STRUCTURAL PROTEIN 1.8-LIKE"/>
    <property type="match status" value="1"/>
</dbReference>
<dbReference type="OrthoDB" id="686405at2759"/>
<keyword evidence="1" id="KW-0862">Zinc</keyword>
<evidence type="ECO:0000256" key="1">
    <source>
        <dbReference type="PROSITE-ProRule" id="PRU00047"/>
    </source>
</evidence>
<keyword evidence="5" id="KW-1185">Reference proteome</keyword>